<dbReference type="Proteomes" id="UP000242188">
    <property type="component" value="Unassembled WGS sequence"/>
</dbReference>
<dbReference type="AlphaFoldDB" id="A0A210R4Y5"/>
<keyword evidence="3 9" id="KW-0808">Transferase</keyword>
<dbReference type="OrthoDB" id="6380564at2759"/>
<evidence type="ECO:0000313" key="11">
    <source>
        <dbReference type="Proteomes" id="UP000242188"/>
    </source>
</evidence>
<comment type="similarity">
    <text evidence="2 9">Belongs to the sulfotransferase 2 family.</text>
</comment>
<evidence type="ECO:0000256" key="6">
    <source>
        <dbReference type="ARBA" id="ARBA00023034"/>
    </source>
</evidence>
<dbReference type="GO" id="GO:0016051">
    <property type="term" value="P:carbohydrate biosynthetic process"/>
    <property type="evidence" value="ECO:0007669"/>
    <property type="project" value="InterPro"/>
</dbReference>
<evidence type="ECO:0000256" key="2">
    <source>
        <dbReference type="ARBA" id="ARBA00006339"/>
    </source>
</evidence>
<keyword evidence="8 9" id="KW-0325">Glycoprotein</keyword>
<gene>
    <name evidence="10" type="ORF">KP79_PYT00120</name>
</gene>
<name>A0A210R4Y5_MIZYE</name>
<dbReference type="InterPro" id="IPR018011">
    <property type="entry name" value="Carb_sulfotrans_8-10"/>
</dbReference>
<keyword evidence="6 9" id="KW-0333">Golgi apparatus</keyword>
<dbReference type="PANTHER" id="PTHR12137">
    <property type="entry name" value="CARBOHYDRATE SULFOTRANSFERASE"/>
    <property type="match status" value="1"/>
</dbReference>
<proteinExistence type="inferred from homology"/>
<comment type="subcellular location">
    <subcellularLocation>
        <location evidence="1 9">Golgi apparatus membrane</location>
        <topology evidence="1 9">Single-pass type II membrane protein</topology>
    </subcellularLocation>
</comment>
<reference evidence="10 11" key="1">
    <citation type="journal article" date="2017" name="Nat. Ecol. Evol.">
        <title>Scallop genome provides insights into evolution of bilaterian karyotype and development.</title>
        <authorList>
            <person name="Wang S."/>
            <person name="Zhang J."/>
            <person name="Jiao W."/>
            <person name="Li J."/>
            <person name="Xun X."/>
            <person name="Sun Y."/>
            <person name="Guo X."/>
            <person name="Huan P."/>
            <person name="Dong B."/>
            <person name="Zhang L."/>
            <person name="Hu X."/>
            <person name="Sun X."/>
            <person name="Wang J."/>
            <person name="Zhao C."/>
            <person name="Wang Y."/>
            <person name="Wang D."/>
            <person name="Huang X."/>
            <person name="Wang R."/>
            <person name="Lv J."/>
            <person name="Li Y."/>
            <person name="Zhang Z."/>
            <person name="Liu B."/>
            <person name="Lu W."/>
            <person name="Hui Y."/>
            <person name="Liang J."/>
            <person name="Zhou Z."/>
            <person name="Hou R."/>
            <person name="Li X."/>
            <person name="Liu Y."/>
            <person name="Li H."/>
            <person name="Ning X."/>
            <person name="Lin Y."/>
            <person name="Zhao L."/>
            <person name="Xing Q."/>
            <person name="Dou J."/>
            <person name="Li Y."/>
            <person name="Mao J."/>
            <person name="Guo H."/>
            <person name="Dou H."/>
            <person name="Li T."/>
            <person name="Mu C."/>
            <person name="Jiang W."/>
            <person name="Fu Q."/>
            <person name="Fu X."/>
            <person name="Miao Y."/>
            <person name="Liu J."/>
            <person name="Yu Q."/>
            <person name="Li R."/>
            <person name="Liao H."/>
            <person name="Li X."/>
            <person name="Kong Y."/>
            <person name="Jiang Z."/>
            <person name="Chourrout D."/>
            <person name="Li R."/>
            <person name="Bao Z."/>
        </authorList>
    </citation>
    <scope>NUCLEOTIDE SEQUENCE [LARGE SCALE GENOMIC DNA]</scope>
    <source>
        <strain evidence="10 11">PY_sf001</strain>
    </source>
</reference>
<dbReference type="GO" id="GO:0000139">
    <property type="term" value="C:Golgi membrane"/>
    <property type="evidence" value="ECO:0007669"/>
    <property type="project" value="UniProtKB-SubCell"/>
</dbReference>
<sequence length="408" mass="46540">MGIIRYKCVVIGCISVTLLCCFYIFESNSQNGQDIEFKQDQMKGQYLDHSTGMKDTWNKRIQHLQEGCYSTDRKEQYKIKDQQAEAIFFQSRKLNISVCKVAKAGSTFWAIVFLIVEKGIPANKAFSFPRNKIHALSAGFTKKLDSNPKPLTTKGIVVSRDPYSRLFSAFIDKYFLLRFASIAHSLAQSLGKGFYKTEVGDCGYNISFQDFIDSVTTKALHGSIINRHWSPVYAMCRVCDVGYQYVIQQETMTQDTEHIIDQLNISNEIKSTLRLMFRGSGTNKTMGGVIKTMWGAIDNPVMRSCCSNKLAYFMKMWEGFKIQGYIRTNISFPLSEFQTNDNVNVEDITKAVLAAMHTYPLSSTERKAQRRQALVTAYVGMPRRIIAQIQEMYKMDFFLFGYDANPPS</sequence>
<keyword evidence="9" id="KW-0119">Carbohydrate metabolism</keyword>
<accession>A0A210R4Y5</accession>
<protein>
    <recommendedName>
        <fullName evidence="9">Carbohydrate sulfotransferase</fullName>
        <ecNumber evidence="9">2.8.2.-</ecNumber>
    </recommendedName>
</protein>
<dbReference type="EC" id="2.8.2.-" evidence="9"/>
<evidence type="ECO:0000256" key="4">
    <source>
        <dbReference type="ARBA" id="ARBA00022692"/>
    </source>
</evidence>
<keyword evidence="5" id="KW-1133">Transmembrane helix</keyword>
<evidence type="ECO:0000256" key="7">
    <source>
        <dbReference type="ARBA" id="ARBA00023136"/>
    </source>
</evidence>
<evidence type="ECO:0000256" key="1">
    <source>
        <dbReference type="ARBA" id="ARBA00004323"/>
    </source>
</evidence>
<keyword evidence="4" id="KW-0812">Transmembrane</keyword>
<dbReference type="GO" id="GO:0008146">
    <property type="term" value="F:sulfotransferase activity"/>
    <property type="evidence" value="ECO:0007669"/>
    <property type="project" value="InterPro"/>
</dbReference>
<keyword evidence="9" id="KW-0735">Signal-anchor</keyword>
<evidence type="ECO:0000256" key="8">
    <source>
        <dbReference type="ARBA" id="ARBA00023180"/>
    </source>
</evidence>
<organism evidence="10 11">
    <name type="scientific">Mizuhopecten yessoensis</name>
    <name type="common">Japanese scallop</name>
    <name type="synonym">Patinopecten yessoensis</name>
    <dbReference type="NCBI Taxonomy" id="6573"/>
    <lineage>
        <taxon>Eukaryota</taxon>
        <taxon>Metazoa</taxon>
        <taxon>Spiralia</taxon>
        <taxon>Lophotrochozoa</taxon>
        <taxon>Mollusca</taxon>
        <taxon>Bivalvia</taxon>
        <taxon>Autobranchia</taxon>
        <taxon>Pteriomorphia</taxon>
        <taxon>Pectinida</taxon>
        <taxon>Pectinoidea</taxon>
        <taxon>Pectinidae</taxon>
        <taxon>Mizuhopecten</taxon>
    </lineage>
</organism>
<dbReference type="Pfam" id="PF03567">
    <property type="entry name" value="Sulfotransfer_2"/>
    <property type="match status" value="1"/>
</dbReference>
<dbReference type="PANTHER" id="PTHR12137:SF54">
    <property type="entry name" value="CARBOHYDRATE SULFOTRANSFERASE"/>
    <property type="match status" value="1"/>
</dbReference>
<evidence type="ECO:0000256" key="5">
    <source>
        <dbReference type="ARBA" id="ARBA00022989"/>
    </source>
</evidence>
<keyword evidence="11" id="KW-1185">Reference proteome</keyword>
<keyword evidence="7" id="KW-0472">Membrane</keyword>
<evidence type="ECO:0000256" key="3">
    <source>
        <dbReference type="ARBA" id="ARBA00022679"/>
    </source>
</evidence>
<dbReference type="EMBL" id="NEDP02000345">
    <property type="protein sequence ID" value="OWF56080.1"/>
    <property type="molecule type" value="Genomic_DNA"/>
</dbReference>
<evidence type="ECO:0000256" key="9">
    <source>
        <dbReference type="RuleBase" id="RU364020"/>
    </source>
</evidence>
<dbReference type="InterPro" id="IPR005331">
    <property type="entry name" value="Sulfotransferase"/>
</dbReference>
<evidence type="ECO:0000313" key="10">
    <source>
        <dbReference type="EMBL" id="OWF56080.1"/>
    </source>
</evidence>
<comment type="caution">
    <text evidence="10">The sequence shown here is derived from an EMBL/GenBank/DDBJ whole genome shotgun (WGS) entry which is preliminary data.</text>
</comment>